<feature type="transmembrane region" description="Helical" evidence="1">
    <location>
        <begin position="205"/>
        <end position="230"/>
    </location>
</feature>
<feature type="transmembrane region" description="Helical" evidence="1">
    <location>
        <begin position="171"/>
        <end position="193"/>
    </location>
</feature>
<name>A0A1M5S7B5_9FIRM</name>
<feature type="transmembrane region" description="Helical" evidence="1">
    <location>
        <begin position="106"/>
        <end position="129"/>
    </location>
</feature>
<keyword evidence="3" id="KW-1185">Reference proteome</keyword>
<evidence type="ECO:0000256" key="1">
    <source>
        <dbReference type="SAM" id="Phobius"/>
    </source>
</evidence>
<proteinExistence type="predicted"/>
<feature type="transmembrane region" description="Helical" evidence="1">
    <location>
        <begin position="250"/>
        <end position="272"/>
    </location>
</feature>
<dbReference type="RefSeq" id="WP_073027983.1">
    <property type="nucleotide sequence ID" value="NZ_FQXJ01000003.1"/>
</dbReference>
<evidence type="ECO:0000313" key="2">
    <source>
        <dbReference type="EMBL" id="SHH34394.1"/>
    </source>
</evidence>
<sequence length="284" mass="31509">MVKINIIAHCCAQNLRKLPANPRCYVLGLFLIGVLAEYILPISNFSHIVQIPATPWVFPYLALDPRLLALIMLGIVFLFCDAPFIDSHQPYVIIRSGKKNWLLGQIAYIIVASAIYFMLIFLVSVLFLLPNITFSSEWGKVLGTLGITDAGNQFNVPLGISYALQLNYSPIAAMAWSLLMAWLVGTFLGLLIFVLNMRFTREIGVVVSTALVFLQYFCFEAGGFLLYSFSPVSWANLNMLDTTYTSALPSVTYAVSALISLSLILILLTALLMRKKDIDVLPPV</sequence>
<reference evidence="3" key="1">
    <citation type="submission" date="2016-11" db="EMBL/GenBank/DDBJ databases">
        <authorList>
            <person name="Varghese N."/>
            <person name="Submissions S."/>
        </authorList>
    </citation>
    <scope>NUCLEOTIDE SEQUENCE [LARGE SCALE GENOMIC DNA]</scope>
    <source>
        <strain evidence="3">DSM 15449</strain>
    </source>
</reference>
<dbReference type="STRING" id="1121420.SAMN02746098_00767"/>
<dbReference type="Proteomes" id="UP000183954">
    <property type="component" value="Unassembled WGS sequence"/>
</dbReference>
<keyword evidence="1" id="KW-0812">Transmembrane</keyword>
<feature type="transmembrane region" description="Helical" evidence="1">
    <location>
        <begin position="67"/>
        <end position="85"/>
    </location>
</feature>
<dbReference type="AlphaFoldDB" id="A0A1M5S7B5"/>
<dbReference type="OrthoDB" id="2846816at2"/>
<keyword evidence="1" id="KW-1133">Transmembrane helix</keyword>
<organism evidence="2 3">
    <name type="scientific">Desulfosporosinus lacus DSM 15449</name>
    <dbReference type="NCBI Taxonomy" id="1121420"/>
    <lineage>
        <taxon>Bacteria</taxon>
        <taxon>Bacillati</taxon>
        <taxon>Bacillota</taxon>
        <taxon>Clostridia</taxon>
        <taxon>Eubacteriales</taxon>
        <taxon>Desulfitobacteriaceae</taxon>
        <taxon>Desulfosporosinus</taxon>
    </lineage>
</organism>
<evidence type="ECO:0000313" key="3">
    <source>
        <dbReference type="Proteomes" id="UP000183954"/>
    </source>
</evidence>
<evidence type="ECO:0008006" key="4">
    <source>
        <dbReference type="Google" id="ProtNLM"/>
    </source>
</evidence>
<gene>
    <name evidence="2" type="ORF">SAMN02746098_00767</name>
</gene>
<protein>
    <recommendedName>
        <fullName evidence="4">ABC-2 type transport system permease protein</fullName>
    </recommendedName>
</protein>
<keyword evidence="1" id="KW-0472">Membrane</keyword>
<dbReference type="EMBL" id="FQXJ01000003">
    <property type="protein sequence ID" value="SHH34394.1"/>
    <property type="molecule type" value="Genomic_DNA"/>
</dbReference>
<accession>A0A1M5S7B5</accession>
<feature type="transmembrane region" description="Helical" evidence="1">
    <location>
        <begin position="24"/>
        <end position="47"/>
    </location>
</feature>